<keyword evidence="5" id="KW-1185">Reference proteome</keyword>
<dbReference type="eggNOG" id="COG1506">
    <property type="taxonomic scope" value="Bacteria"/>
</dbReference>
<dbReference type="Proteomes" id="UP000006050">
    <property type="component" value="Chromosome"/>
</dbReference>
<dbReference type="Gene3D" id="3.40.50.1820">
    <property type="entry name" value="alpha/beta hydrolase"/>
    <property type="match status" value="1"/>
</dbReference>
<feature type="domain" description="Peptidase S9 prolyl oligopeptidase catalytic" evidence="3">
    <location>
        <begin position="788"/>
        <end position="955"/>
    </location>
</feature>
<sequence>MMKKRMIYVFAAFLLIFNSYAQEEKAPKPMDWKDIPSWKSISTNSVKISPDGKWMAYAMLQVEGDGELIIKKTDDPEYKKTYKVGSSSFVNMAFSDDSKWIAFKEYPTEKEKKANEKAKKPLSEKVILLNLTDEKKTEFDKVSNFSFNGETSSHLALNLTKEGTNGDAKGSDLLLVKLATGVKQNMGNVLEFSFNKTGTHLAYTVDAANQSGNGIYLMNVSNGTTQVLDSDAASYKSINWTEKGDAFALLKLVKDKKFKQDQGKIIGVKSLTNPQVTLYDPLKDSINFSKDYTISPNRRPQWSEDLSKLFYGIHPLILAKKEDEKSNKKVNEDSVKKAEAEKLAKIMADSSIKSISDLQKAIAKADSSKTKPTSSSDDLTKPDMTIWHWQDARLQSRQQVLENQDKNYSFWAMFDLKSSKHTALQDSSMKELSLMPKEKYALGADLSAYELDINLDGQNYRDIYIVDLSTGEKKMLFEKFYLPSYSSFPRSSPDGTKMMYGLDGHYYIFDLVKGTKTNITESLPTTFVDIEDDHNVTKPLHGSLGWSHDSNYVLLRDGWDIWQVPLNPKEKAINLTKNGKAEKIRYQTRFVLDDEEKGYDWRKAQYFRTYGEKSKKSGIVKIDPSKSGLQAGVKTLIWEDANINRFSKAKSADVFYFTREKFNKPTEFFLTDSQISKQTQISENTPDAENYLWSSGAKLIDYISDKGDSLQGALFLPATYQEGKKYPTIIYYYEKLSQTLHNYNAPGFSGTGWNPNIYTSNGYAVFIPDIVYTMDDPGMSAVWCVLPGVKEAIKSGVIDESRMGLHGHSWGGYQTSFLITQTDMFKAAAAGAPLTNMISMYDLIYWNSGGGNMSIFEASQGRFKGAPWENWESYQRNSPVYHVKNVKTPLLMLHNDKDGAVDFTQGIEYYNALRRLKKPVIMVQYKGENHGLSKLENRKDYSVRMMEFFDHHLKGTEAPDWIASGVDKLKLEEHLETRVFINN</sequence>
<reference evidence="5" key="1">
    <citation type="submission" date="2012-06" db="EMBL/GenBank/DDBJ databases">
        <title>The complete genome of Belliella baltica DSM 15883.</title>
        <authorList>
            <person name="Lucas S."/>
            <person name="Copeland A."/>
            <person name="Lapidus A."/>
            <person name="Goodwin L."/>
            <person name="Pitluck S."/>
            <person name="Peters L."/>
            <person name="Mikhailova N."/>
            <person name="Davenport K."/>
            <person name="Kyrpides N."/>
            <person name="Mavromatis K."/>
            <person name="Pagani I."/>
            <person name="Ivanova N."/>
            <person name="Ovchinnikova G."/>
            <person name="Zeytun A."/>
            <person name="Detter J.C."/>
            <person name="Han C."/>
            <person name="Land M."/>
            <person name="Hauser L."/>
            <person name="Markowitz V."/>
            <person name="Cheng J.-F."/>
            <person name="Hugenholtz P."/>
            <person name="Woyke T."/>
            <person name="Wu D."/>
            <person name="Tindall B."/>
            <person name="Pomrenke H."/>
            <person name="Brambilla E."/>
            <person name="Klenk H.-P."/>
            <person name="Eisen J.A."/>
        </authorList>
    </citation>
    <scope>NUCLEOTIDE SEQUENCE [LARGE SCALE GENOMIC DNA]</scope>
    <source>
        <strain evidence="5">DSM 15883 / CIP 108006 / LMG 21964 / BA134</strain>
    </source>
</reference>
<dbReference type="InterPro" id="IPR001375">
    <property type="entry name" value="Peptidase_S9_cat"/>
</dbReference>
<dbReference type="EMBL" id="CP003281">
    <property type="protein sequence ID" value="AFL86042.1"/>
    <property type="molecule type" value="Genomic_DNA"/>
</dbReference>
<accession>I3Z9X4</accession>
<dbReference type="Gene3D" id="2.130.10.120">
    <property type="entry name" value="Prolyl oligopeptidase, N-terminal domain"/>
    <property type="match status" value="1"/>
</dbReference>
<dbReference type="RefSeq" id="WP_014773976.1">
    <property type="nucleotide sequence ID" value="NC_018010.1"/>
</dbReference>
<dbReference type="Pfam" id="PF00326">
    <property type="entry name" value="Peptidase_S9"/>
    <property type="match status" value="1"/>
</dbReference>
<evidence type="ECO:0000256" key="1">
    <source>
        <dbReference type="ARBA" id="ARBA00022801"/>
    </source>
</evidence>
<dbReference type="GO" id="GO:0004252">
    <property type="term" value="F:serine-type endopeptidase activity"/>
    <property type="evidence" value="ECO:0007669"/>
    <property type="project" value="TreeGrafter"/>
</dbReference>
<keyword evidence="4" id="KW-0645">Protease</keyword>
<dbReference type="AlphaFoldDB" id="I3Z9X4"/>
<protein>
    <submittedName>
        <fullName evidence="4">Dipeptidyl aminopeptidase/acylaminoacyl peptidase</fullName>
    </submittedName>
</protein>
<dbReference type="KEGG" id="bbd:Belba_3544"/>
<organism evidence="4 5">
    <name type="scientific">Belliella baltica (strain DSM 15883 / CIP 108006 / LMG 21964 / BA134)</name>
    <dbReference type="NCBI Taxonomy" id="866536"/>
    <lineage>
        <taxon>Bacteria</taxon>
        <taxon>Pseudomonadati</taxon>
        <taxon>Bacteroidota</taxon>
        <taxon>Cytophagia</taxon>
        <taxon>Cytophagales</taxon>
        <taxon>Cyclobacteriaceae</taxon>
        <taxon>Belliella</taxon>
    </lineage>
</organism>
<dbReference type="GO" id="GO:0006508">
    <property type="term" value="P:proteolysis"/>
    <property type="evidence" value="ECO:0007669"/>
    <property type="project" value="InterPro"/>
</dbReference>
<gene>
    <name evidence="4" type="ordered locus">Belba_3544</name>
</gene>
<dbReference type="HOGENOM" id="CLU_014586_0_0_10"/>
<dbReference type="SUPFAM" id="SSF53474">
    <property type="entry name" value="alpha/beta-Hydrolases"/>
    <property type="match status" value="1"/>
</dbReference>
<feature type="signal peptide" evidence="2">
    <location>
        <begin position="1"/>
        <end position="21"/>
    </location>
</feature>
<evidence type="ECO:0000259" key="3">
    <source>
        <dbReference type="Pfam" id="PF00326"/>
    </source>
</evidence>
<dbReference type="InterPro" id="IPR011042">
    <property type="entry name" value="6-blade_b-propeller_TolB-like"/>
</dbReference>
<name>I3Z9X4_BELBD</name>
<dbReference type="PANTHER" id="PTHR42776:SF27">
    <property type="entry name" value="DIPEPTIDYL PEPTIDASE FAMILY MEMBER 6"/>
    <property type="match status" value="1"/>
</dbReference>
<keyword evidence="4" id="KW-0031">Aminopeptidase</keyword>
<dbReference type="STRING" id="866536.Belba_3544"/>
<proteinExistence type="predicted"/>
<evidence type="ECO:0000313" key="4">
    <source>
        <dbReference type="EMBL" id="AFL86042.1"/>
    </source>
</evidence>
<feature type="chain" id="PRO_5003683506" evidence="2">
    <location>
        <begin position="22"/>
        <end position="983"/>
    </location>
</feature>
<dbReference type="Gene3D" id="2.120.10.30">
    <property type="entry name" value="TolB, C-terminal domain"/>
    <property type="match status" value="1"/>
</dbReference>
<keyword evidence="2" id="KW-0732">Signal</keyword>
<keyword evidence="1" id="KW-0378">Hydrolase</keyword>
<dbReference type="GO" id="GO:0004177">
    <property type="term" value="F:aminopeptidase activity"/>
    <property type="evidence" value="ECO:0007669"/>
    <property type="project" value="UniProtKB-KW"/>
</dbReference>
<dbReference type="SUPFAM" id="SSF82171">
    <property type="entry name" value="DPP6 N-terminal domain-like"/>
    <property type="match status" value="1"/>
</dbReference>
<dbReference type="PANTHER" id="PTHR42776">
    <property type="entry name" value="SERINE PEPTIDASE S9 FAMILY MEMBER"/>
    <property type="match status" value="1"/>
</dbReference>
<evidence type="ECO:0000256" key="2">
    <source>
        <dbReference type="SAM" id="SignalP"/>
    </source>
</evidence>
<dbReference type="InterPro" id="IPR029058">
    <property type="entry name" value="AB_hydrolase_fold"/>
</dbReference>
<evidence type="ECO:0000313" key="5">
    <source>
        <dbReference type="Proteomes" id="UP000006050"/>
    </source>
</evidence>
<dbReference type="PATRIC" id="fig|866536.3.peg.3670"/>